<evidence type="ECO:0000256" key="6">
    <source>
        <dbReference type="SAM" id="SignalP"/>
    </source>
</evidence>
<evidence type="ECO:0000259" key="7">
    <source>
        <dbReference type="SMART" id="SM00198"/>
    </source>
</evidence>
<accession>A0A058ZTI6</accession>
<dbReference type="InterPro" id="IPR035940">
    <property type="entry name" value="CAP_sf"/>
</dbReference>
<dbReference type="PANTHER" id="PTHR10334">
    <property type="entry name" value="CYSTEINE-RICH SECRETORY PROTEIN-RELATED"/>
    <property type="match status" value="1"/>
</dbReference>
<reference evidence="9" key="1">
    <citation type="submission" date="2013-07" db="EMBL/GenBank/DDBJ databases">
        <title>The genome of Eucalyptus grandis.</title>
        <authorList>
            <person name="Schmutz J."/>
            <person name="Hayes R."/>
            <person name="Myburg A."/>
            <person name="Tuskan G."/>
            <person name="Grattapaglia D."/>
            <person name="Rokhsar D.S."/>
        </authorList>
    </citation>
    <scope>NUCLEOTIDE SEQUENCE</scope>
    <source>
        <tissue evidence="9">Leaf extractions</tissue>
    </source>
</reference>
<dbReference type="Gramene" id="KCW44744">
    <property type="protein sequence ID" value="KCW44744"/>
    <property type="gene ID" value="EUGRSUZ_L01705"/>
</dbReference>
<keyword evidence="2 6" id="KW-0732">Signal</keyword>
<dbReference type="SUPFAM" id="SSF55797">
    <property type="entry name" value="PR-1-like"/>
    <property type="match status" value="1"/>
</dbReference>
<proteinExistence type="inferred from homology"/>
<feature type="chain" id="PRO_5042326118" description="Pathogenesis-related protein 1" evidence="6">
    <location>
        <begin position="33"/>
        <end position="170"/>
    </location>
</feature>
<dbReference type="OMA" id="WSTRNHT"/>
<evidence type="ECO:0000256" key="3">
    <source>
        <dbReference type="ARBA" id="ARBA00022821"/>
    </source>
</evidence>
<evidence type="ECO:0000256" key="4">
    <source>
        <dbReference type="ARBA" id="ARBA00023157"/>
    </source>
</evidence>
<feature type="domain" description="SCP" evidence="7">
    <location>
        <begin position="34"/>
        <end position="166"/>
    </location>
</feature>
<keyword evidence="3" id="KW-0611">Plant defense</keyword>
<evidence type="ECO:0000256" key="2">
    <source>
        <dbReference type="ARBA" id="ARBA00022729"/>
    </source>
</evidence>
<dbReference type="PROSITE" id="PS01009">
    <property type="entry name" value="CRISP_1"/>
    <property type="match status" value="1"/>
</dbReference>
<organism evidence="9">
    <name type="scientific">Eucalyptus grandis</name>
    <name type="common">Flooded gum</name>
    <dbReference type="NCBI Taxonomy" id="71139"/>
    <lineage>
        <taxon>Eukaryota</taxon>
        <taxon>Viridiplantae</taxon>
        <taxon>Streptophyta</taxon>
        <taxon>Embryophyta</taxon>
        <taxon>Tracheophyta</taxon>
        <taxon>Spermatophyta</taxon>
        <taxon>Magnoliopsida</taxon>
        <taxon>eudicotyledons</taxon>
        <taxon>Gunneridae</taxon>
        <taxon>Pentapetalae</taxon>
        <taxon>rosids</taxon>
        <taxon>malvids</taxon>
        <taxon>Myrtales</taxon>
        <taxon>Myrtaceae</taxon>
        <taxon>Myrtoideae</taxon>
        <taxon>Eucalypteae</taxon>
        <taxon>Eucalyptus</taxon>
    </lineage>
</organism>
<keyword evidence="4" id="KW-1015">Disulfide bond</keyword>
<protein>
    <recommendedName>
        <fullName evidence="5">Pathogenesis-related protein 1</fullName>
    </recommendedName>
</protein>
<dbReference type="eggNOG" id="KOG3017">
    <property type="taxonomic scope" value="Eukaryota"/>
</dbReference>
<dbReference type="AlphaFoldDB" id="A0A058ZTI6"/>
<reference evidence="8" key="3">
    <citation type="submission" date="2023-04" db="EMBL/GenBank/DDBJ databases">
        <title>WGS assembly of Eucalyptus grandis.</title>
        <authorList>
            <person name="Myburg A."/>
            <person name="Grattapaglia D."/>
            <person name="Tuskan G."/>
            <person name="Hellsten U."/>
            <person name="Hayes R."/>
            <person name="Grimwood J."/>
            <person name="Jenkins J."/>
            <person name="Lindquist E."/>
            <person name="Tice H."/>
            <person name="Bauer D."/>
            <person name="Goodstein D."/>
            <person name="Dubchak I."/>
            <person name="Poliakov A."/>
            <person name="Mizrachi E."/>
            <person name="Kullan A."/>
            <person name="Hussey S."/>
            <person name="Pinard D."/>
            <person name="Van D."/>
            <person name="Singh P."/>
            <person name="Van J."/>
            <person name="Silva-Junior O."/>
            <person name="Togawa R."/>
            <person name="Pappas M."/>
            <person name="Faria D."/>
            <person name="Sansaloni C."/>
            <person name="Petroli C."/>
            <person name="Yang X."/>
            <person name="Ranjan P."/>
            <person name="Tschaplinski T."/>
            <person name="Ye C."/>
            <person name="Li T."/>
            <person name="Sterck L."/>
            <person name="Vanneste K."/>
            <person name="Murat F."/>
            <person name="Soler M."/>
            <person name="Clemente H."/>
            <person name="Saidi N."/>
            <person name="Cassan-Wang H."/>
            <person name="Dunand C."/>
            <person name="Hefer C."/>
            <person name="Bornberg-Bauer E."/>
            <person name="Kersting A."/>
            <person name="Vining K."/>
            <person name="Amarasinghe V."/>
            <person name="Ranik M."/>
            <person name="Naithani S."/>
            <person name="Elser J."/>
            <person name="Boyd A."/>
            <person name="Liston A."/>
            <person name="Spatafora J."/>
            <person name="Dharmwardhana P."/>
            <person name="Raja R."/>
            <person name="Sullivan C."/>
            <person name="Romanel E."/>
            <person name="Alves-Ferreira M."/>
            <person name="Kulheim C."/>
            <person name="Foley W."/>
            <person name="Carocha V."/>
            <person name="Paiva J."/>
            <person name="Kudrna D."/>
            <person name="Brommonschenkel S."/>
            <person name="Pasquali G."/>
            <person name="Byrne M."/>
            <person name="Rigault P."/>
            <person name="Tibbits J."/>
            <person name="Spokevicius A."/>
            <person name="Jones R."/>
            <person name="Steane D."/>
            <person name="Vaillancourt R."/>
            <person name="Potts B."/>
            <person name="Joubert F."/>
            <person name="Barry K."/>
            <person name="Pappas G."/>
            <person name="Strauss S."/>
            <person name="Jaiswal P."/>
            <person name="Grima-Pettenati J."/>
            <person name="Salse J."/>
            <person name="Van D."/>
            <person name="Rokhsar D."/>
            <person name="Schmutz J."/>
        </authorList>
    </citation>
    <scope>NUCLEOTIDE SEQUENCE</scope>
    <source>
        <tissue evidence="8">Leaf extractions</tissue>
    </source>
</reference>
<evidence type="ECO:0000313" key="9">
    <source>
        <dbReference type="EMBL" id="KCW44744.1"/>
    </source>
</evidence>
<evidence type="ECO:0000256" key="5">
    <source>
        <dbReference type="ARBA" id="ARBA00073092"/>
    </source>
</evidence>
<comment type="similarity">
    <text evidence="1">Belongs to the CRISP family.</text>
</comment>
<name>A0A058ZTI6_EUCGR</name>
<dbReference type="InterPro" id="IPR018244">
    <property type="entry name" value="Allrgn_V5/Tpx1_CS"/>
</dbReference>
<dbReference type="InterPro" id="IPR001283">
    <property type="entry name" value="CRISP-related"/>
</dbReference>
<dbReference type="InterPro" id="IPR014044">
    <property type="entry name" value="CAP_dom"/>
</dbReference>
<dbReference type="PRINTS" id="PR00837">
    <property type="entry name" value="V5TPXLIKE"/>
</dbReference>
<gene>
    <name evidence="9" type="ORF">EUGRSUZ_L01705</name>
</gene>
<dbReference type="GO" id="GO:0098542">
    <property type="term" value="P:defense response to other organism"/>
    <property type="evidence" value="ECO:0007669"/>
    <property type="project" value="UniProtKB-ARBA"/>
</dbReference>
<dbReference type="EMBL" id="MU848559">
    <property type="protein sequence ID" value="KAK2632326.1"/>
    <property type="molecule type" value="Genomic_DNA"/>
</dbReference>
<dbReference type="KEGG" id="egr:104429870"/>
<feature type="signal peptide" evidence="6">
    <location>
        <begin position="1"/>
        <end position="32"/>
    </location>
</feature>
<dbReference type="Proteomes" id="UP000030711">
    <property type="component" value="Unassembled WGS sequence"/>
</dbReference>
<dbReference type="OrthoDB" id="337038at2759"/>
<dbReference type="FunCoup" id="A0A058ZTI6">
    <property type="interactions" value="505"/>
</dbReference>
<evidence type="ECO:0000256" key="1">
    <source>
        <dbReference type="ARBA" id="ARBA00009923"/>
    </source>
</evidence>
<reference evidence="8" key="2">
    <citation type="journal article" date="2014" name="Nature">
        <title>The genome of Eucalyptus grandis.</title>
        <authorList>
            <person name="Myburg A.A."/>
            <person name="Grattapaglia D."/>
            <person name="Tuskan G.A."/>
            <person name="Hellsten U."/>
            <person name="Hayes R.D."/>
            <person name="Grimwood J."/>
            <person name="Jenkins J."/>
            <person name="Lindquist E."/>
            <person name="Tice H."/>
            <person name="Bauer D."/>
            <person name="Goodstein D.M."/>
            <person name="Dubchak I."/>
            <person name="Poliakov A."/>
            <person name="Mizrachi E."/>
            <person name="Kullan A.R."/>
            <person name="Hussey S.G."/>
            <person name="Pinard D."/>
            <person name="van der Merwe K."/>
            <person name="Singh P."/>
            <person name="van Jaarsveld I."/>
            <person name="Silva-Junior O.B."/>
            <person name="Togawa R.C."/>
            <person name="Pappas M.R."/>
            <person name="Faria D.A."/>
            <person name="Sansaloni C.P."/>
            <person name="Petroli C.D."/>
            <person name="Yang X."/>
            <person name="Ranjan P."/>
            <person name="Tschaplinski T.J."/>
            <person name="Ye C.Y."/>
            <person name="Li T."/>
            <person name="Sterck L."/>
            <person name="Vanneste K."/>
            <person name="Murat F."/>
            <person name="Soler M."/>
            <person name="Clemente H.S."/>
            <person name="Saidi N."/>
            <person name="Cassan-Wang H."/>
            <person name="Dunand C."/>
            <person name="Hefer C.A."/>
            <person name="Bornberg-Bauer E."/>
            <person name="Kersting A.R."/>
            <person name="Vining K."/>
            <person name="Amarasinghe V."/>
            <person name="Ranik M."/>
            <person name="Naithani S."/>
            <person name="Elser J."/>
            <person name="Boyd A.E."/>
            <person name="Liston A."/>
            <person name="Spatafora J.W."/>
            <person name="Dharmwardhana P."/>
            <person name="Raja R."/>
            <person name="Sullivan C."/>
            <person name="Romanel E."/>
            <person name="Alves-Ferreira M."/>
            <person name="Kulheim C."/>
            <person name="Foley W."/>
            <person name="Carocha V."/>
            <person name="Paiva J."/>
            <person name="Kudrna D."/>
            <person name="Brommonschenkel S.H."/>
            <person name="Pasquali G."/>
            <person name="Byrne M."/>
            <person name="Rigault P."/>
            <person name="Tibbits J."/>
            <person name="Spokevicius A."/>
            <person name="Jones R.C."/>
            <person name="Steane D.A."/>
            <person name="Vaillancourt R.E."/>
            <person name="Potts B.M."/>
            <person name="Joubert F."/>
            <person name="Barry K."/>
            <person name="Pappas G.J."/>
            <person name="Strauss S.H."/>
            <person name="Jaiswal P."/>
            <person name="Grima-Pettenati J."/>
            <person name="Salse J."/>
            <person name="Van de Peer Y."/>
            <person name="Rokhsar D.S."/>
            <person name="Schmutz J."/>
        </authorList>
    </citation>
    <scope>NUCLEOTIDE SEQUENCE</scope>
    <source>
        <tissue evidence="8">Leaf extractions</tissue>
    </source>
</reference>
<dbReference type="Gene3D" id="3.40.33.10">
    <property type="entry name" value="CAP"/>
    <property type="match status" value="1"/>
</dbReference>
<dbReference type="CDD" id="cd05381">
    <property type="entry name" value="CAP_PR-1"/>
    <property type="match status" value="1"/>
</dbReference>
<dbReference type="FunFam" id="3.40.33.10:FF:000006">
    <property type="entry name" value="Putative pathogenesis-related protein 1"/>
    <property type="match status" value="1"/>
</dbReference>
<dbReference type="Pfam" id="PF00188">
    <property type="entry name" value="CAP"/>
    <property type="match status" value="1"/>
</dbReference>
<reference evidence="8" key="4">
    <citation type="submission" date="2023-07" db="EMBL/GenBank/DDBJ databases">
        <authorList>
            <person name="Myburg A.A."/>
            <person name="Grattapaglia D."/>
            <person name="Tuskan G.A."/>
            <person name="Hellsten U."/>
            <person name="Hayes R.D."/>
            <person name="Grimwood J."/>
            <person name="Jenkins J."/>
            <person name="Lindquist E."/>
            <person name="Tice H."/>
            <person name="Bauer D."/>
            <person name="Goodstein D.M."/>
            <person name="Dubchak I."/>
            <person name="Poliakov A."/>
            <person name="Mizrachi E."/>
            <person name="Kullan A.R."/>
            <person name="Hussey S.G."/>
            <person name="Pinard D."/>
            <person name="Van D.M."/>
            <person name="Singh P."/>
            <person name="Van J.I."/>
            <person name="Silva-Junior O.B."/>
            <person name="Togawa R.C."/>
            <person name="Pappas M.R."/>
            <person name="Faria D.A."/>
            <person name="Sansaloni C.P."/>
            <person name="Petroli C.D."/>
            <person name="Yang X."/>
            <person name="Ranjan P."/>
            <person name="Tschaplinski T.J."/>
            <person name="Ye C.Y."/>
            <person name="Li T."/>
            <person name="Sterck L."/>
            <person name="Vanneste K."/>
            <person name="Murat F."/>
            <person name="Soler M."/>
            <person name="Clemente H.S."/>
            <person name="Saidi N."/>
            <person name="Cassan-Wang H."/>
            <person name="Dunand C."/>
            <person name="Hefer C.A."/>
            <person name="Bornberg-Bauer E."/>
            <person name="Kersting A.R."/>
            <person name="Vining K."/>
            <person name="Amarasinghe V."/>
            <person name="Ranik M."/>
            <person name="Naithani S."/>
            <person name="Elser J."/>
            <person name="Boyd A.E."/>
            <person name="Liston A."/>
            <person name="Spatafora J.W."/>
            <person name="Dharmwardhana P."/>
            <person name="Raja R."/>
            <person name="Sullivan C."/>
            <person name="Romanel E."/>
            <person name="Alves-Ferreira M."/>
            <person name="Kulheim C."/>
            <person name="Foley W."/>
            <person name="Carocha V."/>
            <person name="Paiva J."/>
            <person name="Kudrna D."/>
            <person name="Brommonschenkel S.H."/>
            <person name="Pasquali G."/>
            <person name="Byrne M."/>
            <person name="Rigault P."/>
            <person name="Tibbits J."/>
            <person name="Spokevicius A."/>
            <person name="Jones R.C."/>
            <person name="Steane D.A."/>
            <person name="Vaillancourt R.E."/>
            <person name="Potts B.M."/>
            <person name="Joubert F."/>
            <person name="Barry K."/>
            <person name="Pappas G.J."/>
            <person name="Strauss S.H."/>
            <person name="Jaiswal P."/>
            <person name="Grima-Pettenati J."/>
            <person name="Salse J."/>
            <person name="Van D.P."/>
            <person name="Rokhsar D.S."/>
            <person name="Schmutz J."/>
        </authorList>
    </citation>
    <scope>NUCLEOTIDE SEQUENCE</scope>
    <source>
        <tissue evidence="8">Leaf extractions</tissue>
    </source>
</reference>
<keyword evidence="10" id="KW-1185">Reference proteome</keyword>
<dbReference type="EMBL" id="KK199075">
    <property type="protein sequence ID" value="KCW44744.1"/>
    <property type="molecule type" value="Genomic_DNA"/>
</dbReference>
<dbReference type="InParanoid" id="A0A058ZTI6"/>
<evidence type="ECO:0000313" key="8">
    <source>
        <dbReference type="EMBL" id="KAK2632326.1"/>
    </source>
</evidence>
<dbReference type="SMART" id="SM00198">
    <property type="entry name" value="SCP"/>
    <property type="match status" value="1"/>
</dbReference>
<dbReference type="GO" id="GO:0005615">
    <property type="term" value="C:extracellular space"/>
    <property type="evidence" value="ECO:0000318"/>
    <property type="project" value="GO_Central"/>
</dbReference>
<evidence type="ECO:0000313" key="10">
    <source>
        <dbReference type="Proteomes" id="UP000030711"/>
    </source>
</evidence>
<dbReference type="PROSITE" id="PS01010">
    <property type="entry name" value="CRISP_2"/>
    <property type="match status" value="1"/>
</dbReference>
<sequence>MVSYNMNSRRSVPLHVIFLVALTLALISLSVAQDSPQDYVAAHNAARSQVGVGPITWDERVASYARDYAQKHARDCTRLVHSGGPYGENLAWASPDLTGTRAVNLWVGEKPDYDYNSNSCAPGKVCGHYTQVVWRNSVRVGCAKAQCATGGTLVTCNYDPPGNYRGQKPY</sequence>